<reference evidence="1 2" key="1">
    <citation type="submission" date="2016-06" db="EMBL/GenBank/DDBJ databases">
        <title>Comparative genomics of the ectomycorrhizal sister species Rhizopogon vinicolor and Rhizopogon vesiculosus (Basidiomycota: Boletales) reveals a divergence of the mating type B locus.</title>
        <authorList>
            <consortium name="DOE Joint Genome Institute"/>
            <person name="Mujic A.B."/>
            <person name="Kuo A."/>
            <person name="Tritt A."/>
            <person name="Lipzen A."/>
            <person name="Chen C."/>
            <person name="Johnson J."/>
            <person name="Sharma A."/>
            <person name="Barry K."/>
            <person name="Grigoriev I.V."/>
            <person name="Spatafora J.W."/>
        </authorList>
    </citation>
    <scope>NUCLEOTIDE SEQUENCE [LARGE SCALE GENOMIC DNA]</scope>
    <source>
        <strain evidence="1 2">AM-OR11-026</strain>
    </source>
</reference>
<keyword evidence="2" id="KW-1185">Reference proteome</keyword>
<accession>A0A1B7MHC1</accession>
<sequence length="52" mass="5488">MLRITVAAMWTGYLLNAATGLRVLAGTLTTDIAAGTSGKWISGTEDFLQSSR</sequence>
<proteinExistence type="predicted"/>
<dbReference type="AlphaFoldDB" id="A0A1B7MHC1"/>
<dbReference type="EMBL" id="KV449162">
    <property type="protein sequence ID" value="OAX31992.1"/>
    <property type="molecule type" value="Genomic_DNA"/>
</dbReference>
<dbReference type="InParanoid" id="A0A1B7MHC1"/>
<protein>
    <submittedName>
        <fullName evidence="1">Uncharacterized protein</fullName>
    </submittedName>
</protein>
<gene>
    <name evidence="1" type="ORF">K503DRAFT_777107</name>
</gene>
<dbReference type="Proteomes" id="UP000092154">
    <property type="component" value="Unassembled WGS sequence"/>
</dbReference>
<name>A0A1B7MHC1_9AGAM</name>
<evidence type="ECO:0000313" key="2">
    <source>
        <dbReference type="Proteomes" id="UP000092154"/>
    </source>
</evidence>
<organism evidence="1 2">
    <name type="scientific">Rhizopogon vinicolor AM-OR11-026</name>
    <dbReference type="NCBI Taxonomy" id="1314800"/>
    <lineage>
        <taxon>Eukaryota</taxon>
        <taxon>Fungi</taxon>
        <taxon>Dikarya</taxon>
        <taxon>Basidiomycota</taxon>
        <taxon>Agaricomycotina</taxon>
        <taxon>Agaricomycetes</taxon>
        <taxon>Agaricomycetidae</taxon>
        <taxon>Boletales</taxon>
        <taxon>Suillineae</taxon>
        <taxon>Rhizopogonaceae</taxon>
        <taxon>Rhizopogon</taxon>
    </lineage>
</organism>
<evidence type="ECO:0000313" key="1">
    <source>
        <dbReference type="EMBL" id="OAX31992.1"/>
    </source>
</evidence>